<name>A0AA41QD00_9MICO</name>
<evidence type="ECO:0000313" key="2">
    <source>
        <dbReference type="Proteomes" id="UP001165405"/>
    </source>
</evidence>
<sequence length="363" mass="40436">MATIRLTRQEARRIAVRGQLLDARRPTDLIAMVEHLTFLPVDPTNAIAPAVDLLSWSRMGRAYWPGAVDDAVSDRMLYQLVGTVRSMADLPLYLAEMAAWPPPEQPHGQRWLAANDAFRRDVLARIAAEGPLLSREIPDTAAVPWESSGWTGNRSVNLMLELLSVRGLVAISGRAKRERLWDLAERVYPPMEAVPLEEARAERARRRMQALGISRPKIPANAAGEGWYAFPAGAPAEVEGVDGAWVVDPDAVAALDEYEPRTALISPFDRLVHDPARRADLFDFDYVLEMYKPAAKRRWGYFALPIVHGERFVGKVDATADRRSGVLRVTAIHEDLPFSAEVGDAVDAELADLARWLHLDLDR</sequence>
<keyword evidence="2" id="KW-1185">Reference proteome</keyword>
<protein>
    <submittedName>
        <fullName evidence="1">Winged helix DNA-binding domain-containing protein</fullName>
    </submittedName>
</protein>
<dbReference type="EMBL" id="JAKGSG010000022">
    <property type="protein sequence ID" value="MCF4120530.1"/>
    <property type="molecule type" value="Genomic_DNA"/>
</dbReference>
<dbReference type="PANTHER" id="PTHR30528:SF0">
    <property type="entry name" value="CYTOPLASMIC PROTEIN"/>
    <property type="match status" value="1"/>
</dbReference>
<dbReference type="AlphaFoldDB" id="A0AA41QD00"/>
<dbReference type="InterPro" id="IPR009351">
    <property type="entry name" value="AlkZ-like"/>
</dbReference>
<evidence type="ECO:0000313" key="1">
    <source>
        <dbReference type="EMBL" id="MCF4120530.1"/>
    </source>
</evidence>
<dbReference type="Proteomes" id="UP001165405">
    <property type="component" value="Unassembled WGS sequence"/>
</dbReference>
<reference evidence="1" key="1">
    <citation type="submission" date="2022-01" db="EMBL/GenBank/DDBJ databases">
        <title>Antribacter sp. nov., isolated from Guizhou of China.</title>
        <authorList>
            <person name="Chengliang C."/>
            <person name="Ya Z."/>
        </authorList>
    </citation>
    <scope>NUCLEOTIDE SEQUENCE</scope>
    <source>
        <strain evidence="1">KLBMP 9083</strain>
    </source>
</reference>
<proteinExistence type="predicted"/>
<accession>A0AA41QD00</accession>
<dbReference type="GO" id="GO:0003677">
    <property type="term" value="F:DNA binding"/>
    <property type="evidence" value="ECO:0007669"/>
    <property type="project" value="UniProtKB-KW"/>
</dbReference>
<keyword evidence="1" id="KW-0238">DNA-binding</keyword>
<organism evidence="1 2">
    <name type="scientific">Antribacter soli</name>
    <dbReference type="NCBI Taxonomy" id="2910976"/>
    <lineage>
        <taxon>Bacteria</taxon>
        <taxon>Bacillati</taxon>
        <taxon>Actinomycetota</taxon>
        <taxon>Actinomycetes</taxon>
        <taxon>Micrococcales</taxon>
        <taxon>Promicromonosporaceae</taxon>
        <taxon>Antribacter</taxon>
    </lineage>
</organism>
<dbReference type="RefSeq" id="WP_236088304.1">
    <property type="nucleotide sequence ID" value="NZ_JAKGSG010000022.1"/>
</dbReference>
<gene>
    <name evidence="1" type="ORF">L1785_06035</name>
</gene>
<dbReference type="Pfam" id="PF06224">
    <property type="entry name" value="AlkZ-like"/>
    <property type="match status" value="1"/>
</dbReference>
<dbReference type="PANTHER" id="PTHR30528">
    <property type="entry name" value="CYTOPLASMIC PROTEIN"/>
    <property type="match status" value="1"/>
</dbReference>
<comment type="caution">
    <text evidence="1">The sequence shown here is derived from an EMBL/GenBank/DDBJ whole genome shotgun (WGS) entry which is preliminary data.</text>
</comment>